<reference evidence="3" key="2">
    <citation type="submission" date="2025-08" db="UniProtKB">
        <authorList>
            <consortium name="Ensembl"/>
        </authorList>
    </citation>
    <scope>IDENTIFICATION</scope>
</reference>
<dbReference type="Proteomes" id="UP000314980">
    <property type="component" value="Unassembled WGS sequence"/>
</dbReference>
<feature type="compositionally biased region" description="Polar residues" evidence="1">
    <location>
        <begin position="143"/>
        <end position="156"/>
    </location>
</feature>
<name>A0A4W6EU39_LATCA</name>
<accession>A0A4W6EU39</accession>
<evidence type="ECO:0000256" key="1">
    <source>
        <dbReference type="SAM" id="MobiDB-lite"/>
    </source>
</evidence>
<gene>
    <name evidence="3" type="primary">TBC1D32</name>
</gene>
<dbReference type="Ensembl" id="ENSLCAT00010042199.1">
    <property type="protein sequence ID" value="ENSLCAP00010041165.1"/>
    <property type="gene ID" value="ENSLCAG00010019315.1"/>
</dbReference>
<evidence type="ECO:0000313" key="4">
    <source>
        <dbReference type="Proteomes" id="UP000314980"/>
    </source>
</evidence>
<keyword evidence="4" id="KW-1185">Reference proteome</keyword>
<feature type="region of interest" description="Disordered" evidence="1">
    <location>
        <begin position="137"/>
        <end position="156"/>
    </location>
</feature>
<dbReference type="InterPro" id="IPR055391">
    <property type="entry name" value="BROMI_N"/>
</dbReference>
<dbReference type="Pfam" id="PF23431">
    <property type="entry name" value="BROMI_N"/>
    <property type="match status" value="1"/>
</dbReference>
<dbReference type="AlphaFoldDB" id="A0A4W6EU39"/>
<evidence type="ECO:0000259" key="2">
    <source>
        <dbReference type="Pfam" id="PF23431"/>
    </source>
</evidence>
<sequence>MSHLSAEDEVELQSLLKQLLRSVSDRISGAPSTECAEEILLHLEETDKNFHNYEFVKYLRQYVESSLGTVMDEETKDLTRGDGQHAIGSGHDTLIHAVTRRTRDSAEYEHMMQTLKNTMIMVVESLINKFEEDQMRKEEMQKQHSQSNSQYIDNCSDSDSSFNQSYAFIRQEQLQVLAEKLDPSRPKEVDRLTSIYTYSQVTEVCYRH</sequence>
<reference evidence="3" key="3">
    <citation type="submission" date="2025-09" db="UniProtKB">
        <authorList>
            <consortium name="Ensembl"/>
        </authorList>
    </citation>
    <scope>IDENTIFICATION</scope>
</reference>
<reference evidence="4" key="1">
    <citation type="submission" date="2015-09" db="EMBL/GenBank/DDBJ databases">
        <authorList>
            <person name="Sai Rama Sridatta P."/>
        </authorList>
    </citation>
    <scope>NUCLEOTIDE SEQUENCE [LARGE SCALE GENOMIC DNA]</scope>
</reference>
<dbReference type="GeneTree" id="ENSGT00940000153528"/>
<feature type="domain" description="BROMI N-terminal" evidence="2">
    <location>
        <begin position="12"/>
        <end position="139"/>
    </location>
</feature>
<organism evidence="3 4">
    <name type="scientific">Lates calcarifer</name>
    <name type="common">Barramundi</name>
    <name type="synonym">Holocentrus calcarifer</name>
    <dbReference type="NCBI Taxonomy" id="8187"/>
    <lineage>
        <taxon>Eukaryota</taxon>
        <taxon>Metazoa</taxon>
        <taxon>Chordata</taxon>
        <taxon>Craniata</taxon>
        <taxon>Vertebrata</taxon>
        <taxon>Euteleostomi</taxon>
        <taxon>Actinopterygii</taxon>
        <taxon>Neopterygii</taxon>
        <taxon>Teleostei</taxon>
        <taxon>Neoteleostei</taxon>
        <taxon>Acanthomorphata</taxon>
        <taxon>Carangaria</taxon>
        <taxon>Carangaria incertae sedis</taxon>
        <taxon>Centropomidae</taxon>
        <taxon>Lates</taxon>
    </lineage>
</organism>
<proteinExistence type="predicted"/>
<protein>
    <submittedName>
        <fullName evidence="3">TBC1 domain family, member 32</fullName>
    </submittedName>
</protein>
<evidence type="ECO:0000313" key="3">
    <source>
        <dbReference type="Ensembl" id="ENSLCAP00010041165.1"/>
    </source>
</evidence>